<dbReference type="InterPro" id="IPR000782">
    <property type="entry name" value="FAS1_domain"/>
</dbReference>
<dbReference type="OrthoDB" id="286301at2759"/>
<keyword evidence="7" id="KW-0472">Membrane</keyword>
<comment type="subcellular location">
    <subcellularLocation>
        <location evidence="1">Cell membrane</location>
        <topology evidence="1">Lipid-anchor</topology>
        <topology evidence="1">GPI-anchor</topology>
    </subcellularLocation>
</comment>
<feature type="region of interest" description="Disordered" evidence="10">
    <location>
        <begin position="31"/>
        <end position="72"/>
    </location>
</feature>
<keyword evidence="4" id="KW-0449">Lipoprotein</keyword>
<dbReference type="SUPFAM" id="SSF82153">
    <property type="entry name" value="FAS1 domain"/>
    <property type="match status" value="1"/>
</dbReference>
<evidence type="ECO:0000256" key="7">
    <source>
        <dbReference type="ARBA" id="ARBA00023136"/>
    </source>
</evidence>
<keyword evidence="6" id="KW-0654">Proteoglycan</keyword>
<dbReference type="Pfam" id="PF02469">
    <property type="entry name" value="Fasciclin"/>
    <property type="match status" value="1"/>
</dbReference>
<keyword evidence="5 11" id="KW-0732">Signal</keyword>
<comment type="caution">
    <text evidence="13">The sequence shown here is derived from an EMBL/GenBank/DDBJ whole genome shotgun (WGS) entry which is preliminary data.</text>
</comment>
<dbReference type="InterPro" id="IPR045003">
    <property type="entry name" value="FLA_A"/>
</dbReference>
<evidence type="ECO:0000256" key="8">
    <source>
        <dbReference type="ARBA" id="ARBA00023180"/>
    </source>
</evidence>
<dbReference type="GO" id="GO:0005886">
    <property type="term" value="C:plasma membrane"/>
    <property type="evidence" value="ECO:0007669"/>
    <property type="project" value="UniProtKB-SubCell"/>
</dbReference>
<evidence type="ECO:0000256" key="4">
    <source>
        <dbReference type="ARBA" id="ARBA00022622"/>
    </source>
</evidence>
<dbReference type="InterPro" id="IPR036378">
    <property type="entry name" value="FAS1_dom_sf"/>
</dbReference>
<keyword evidence="4" id="KW-0336">GPI-anchor</keyword>
<keyword evidence="8" id="KW-0325">Glycoprotein</keyword>
<organism evidence="13 14">
    <name type="scientific">Parasponia andersonii</name>
    <name type="common">Sponia andersonii</name>
    <dbReference type="NCBI Taxonomy" id="3476"/>
    <lineage>
        <taxon>Eukaryota</taxon>
        <taxon>Viridiplantae</taxon>
        <taxon>Streptophyta</taxon>
        <taxon>Embryophyta</taxon>
        <taxon>Tracheophyta</taxon>
        <taxon>Spermatophyta</taxon>
        <taxon>Magnoliopsida</taxon>
        <taxon>eudicotyledons</taxon>
        <taxon>Gunneridae</taxon>
        <taxon>Pentapetalae</taxon>
        <taxon>rosids</taxon>
        <taxon>fabids</taxon>
        <taxon>Rosales</taxon>
        <taxon>Cannabaceae</taxon>
        <taxon>Parasponia</taxon>
    </lineage>
</organism>
<dbReference type="GO" id="GO:0009834">
    <property type="term" value="P:plant-type secondary cell wall biogenesis"/>
    <property type="evidence" value="ECO:0007669"/>
    <property type="project" value="UniProtKB-ARBA"/>
</dbReference>
<evidence type="ECO:0000313" key="14">
    <source>
        <dbReference type="Proteomes" id="UP000237105"/>
    </source>
</evidence>
<evidence type="ECO:0000256" key="3">
    <source>
        <dbReference type="ARBA" id="ARBA00022475"/>
    </source>
</evidence>
<name>A0A2P5BYS9_PARAD</name>
<protein>
    <submittedName>
        <fullName evidence="13">FAS1 domain containing protein</fullName>
    </submittedName>
</protein>
<feature type="compositionally biased region" description="Low complexity" evidence="10">
    <location>
        <begin position="242"/>
        <end position="277"/>
    </location>
</feature>
<feature type="chain" id="PRO_5015141529" evidence="11">
    <location>
        <begin position="29"/>
        <end position="318"/>
    </location>
</feature>
<dbReference type="AlphaFoldDB" id="A0A2P5BYS9"/>
<dbReference type="SMART" id="SM00554">
    <property type="entry name" value="FAS1"/>
    <property type="match status" value="1"/>
</dbReference>
<reference evidence="14" key="1">
    <citation type="submission" date="2016-06" db="EMBL/GenBank/DDBJ databases">
        <title>Parallel loss of symbiosis genes in relatives of nitrogen-fixing non-legume Parasponia.</title>
        <authorList>
            <person name="Van Velzen R."/>
            <person name="Holmer R."/>
            <person name="Bu F."/>
            <person name="Rutten L."/>
            <person name="Van Zeijl A."/>
            <person name="Liu W."/>
            <person name="Santuari L."/>
            <person name="Cao Q."/>
            <person name="Sharma T."/>
            <person name="Shen D."/>
            <person name="Roswanjaya Y."/>
            <person name="Wardhani T."/>
            <person name="Kalhor M.S."/>
            <person name="Jansen J."/>
            <person name="Van den Hoogen J."/>
            <person name="Gungor B."/>
            <person name="Hartog M."/>
            <person name="Hontelez J."/>
            <person name="Verver J."/>
            <person name="Yang W.-C."/>
            <person name="Schijlen E."/>
            <person name="Repin R."/>
            <person name="Schilthuizen M."/>
            <person name="Schranz E."/>
            <person name="Heidstra R."/>
            <person name="Miyata K."/>
            <person name="Fedorova E."/>
            <person name="Kohlen W."/>
            <person name="Bisseling T."/>
            <person name="Smit S."/>
            <person name="Geurts R."/>
        </authorList>
    </citation>
    <scope>NUCLEOTIDE SEQUENCE [LARGE SCALE GENOMIC DNA]</scope>
    <source>
        <strain evidence="14">cv. WU1-14</strain>
    </source>
</reference>
<feature type="region of interest" description="Disordered" evidence="10">
    <location>
        <begin position="224"/>
        <end position="278"/>
    </location>
</feature>
<evidence type="ECO:0000256" key="6">
    <source>
        <dbReference type="ARBA" id="ARBA00022974"/>
    </source>
</evidence>
<comment type="similarity">
    <text evidence="2">Belongs to the fasciclin-like AGP family.</text>
</comment>
<feature type="compositionally biased region" description="Low complexity" evidence="10">
    <location>
        <begin position="31"/>
        <end position="63"/>
    </location>
</feature>
<gene>
    <name evidence="13" type="ORF">PanWU01x14_198410</name>
</gene>
<evidence type="ECO:0000256" key="10">
    <source>
        <dbReference type="SAM" id="MobiDB-lite"/>
    </source>
</evidence>
<evidence type="ECO:0000256" key="1">
    <source>
        <dbReference type="ARBA" id="ARBA00004609"/>
    </source>
</evidence>
<dbReference type="Gene3D" id="2.30.180.10">
    <property type="entry name" value="FAS1 domain"/>
    <property type="match status" value="1"/>
</dbReference>
<dbReference type="GO" id="GO:0098552">
    <property type="term" value="C:side of membrane"/>
    <property type="evidence" value="ECO:0007669"/>
    <property type="project" value="UniProtKB-KW"/>
</dbReference>
<accession>A0A2P5BYS9</accession>
<dbReference type="Proteomes" id="UP000237105">
    <property type="component" value="Unassembled WGS sequence"/>
</dbReference>
<evidence type="ECO:0000259" key="12">
    <source>
        <dbReference type="PROSITE" id="PS50213"/>
    </source>
</evidence>
<evidence type="ECO:0000256" key="2">
    <source>
        <dbReference type="ARBA" id="ARBA00007843"/>
    </source>
</evidence>
<dbReference type="EMBL" id="JXTB01000200">
    <property type="protein sequence ID" value="PON53963.1"/>
    <property type="molecule type" value="Genomic_DNA"/>
</dbReference>
<feature type="domain" description="FAS1" evidence="12">
    <location>
        <begin position="71"/>
        <end position="212"/>
    </location>
</feature>
<evidence type="ECO:0000256" key="9">
    <source>
        <dbReference type="ARBA" id="ARBA00024686"/>
    </source>
</evidence>
<dbReference type="PROSITE" id="PS50213">
    <property type="entry name" value="FAS1"/>
    <property type="match status" value="1"/>
</dbReference>
<dbReference type="PANTHER" id="PTHR32077:SF65">
    <property type="entry name" value="FASCICLIN-LIKE ARABINOGALACTAN PROTEIN 11"/>
    <property type="match status" value="1"/>
</dbReference>
<keyword evidence="3" id="KW-1003">Cell membrane</keyword>
<dbReference type="FunFam" id="2.30.180.10:FF:000006">
    <property type="entry name" value="Fasciclin-like arabinogalactan protein 11"/>
    <property type="match status" value="1"/>
</dbReference>
<proteinExistence type="inferred from homology"/>
<keyword evidence="14" id="KW-1185">Reference proteome</keyword>
<feature type="signal peptide" evidence="11">
    <location>
        <begin position="1"/>
        <end position="28"/>
    </location>
</feature>
<sequence>MAKRQSFISSSCLIVLLIFYNCTITTFAQSSPAQAPSTSTPNQPSSQSPAQSPDQPLVQAPPAKARRRAEPTNVTEILDKAGGFSVFIRLLRSTDVITQIENDLNATNSITILAPSNGGFSALKAGTLNTLSPQQKVQLIDYHVLPTFISLQNFQTLTNPVHTQASNSRDFPLNITTDENSVNISTGVVNTTISGTVYSDNQLAIYRVDSVLLPIGIFGRKAVSSPAPAPGPAALKPKKESSTSSSSSTTSMSSGSSSSSPSSKPSSAATSSSSTTSDVPVAAVDTSGVLKAAGNREAIISVVIGAVAAVFVLADQLI</sequence>
<dbReference type="PANTHER" id="PTHR32077">
    <property type="entry name" value="FASCICLIN-LIKE ARABINOGALACTAN PROTEIN"/>
    <property type="match status" value="1"/>
</dbReference>
<evidence type="ECO:0000256" key="11">
    <source>
        <dbReference type="SAM" id="SignalP"/>
    </source>
</evidence>
<evidence type="ECO:0000313" key="13">
    <source>
        <dbReference type="EMBL" id="PON53963.1"/>
    </source>
</evidence>
<comment type="function">
    <text evidence="9">May be a cell surface adhesion protein.</text>
</comment>
<dbReference type="STRING" id="3476.A0A2P5BYS9"/>
<evidence type="ECO:0000256" key="5">
    <source>
        <dbReference type="ARBA" id="ARBA00022729"/>
    </source>
</evidence>